<feature type="domain" description="Spore germination GerAC-like C-terminal" evidence="9">
    <location>
        <begin position="221"/>
        <end position="387"/>
    </location>
</feature>
<feature type="domain" description="Spore germination protein N-terminal" evidence="10">
    <location>
        <begin position="23"/>
        <end position="198"/>
    </location>
</feature>
<evidence type="ECO:0000256" key="5">
    <source>
        <dbReference type="ARBA" id="ARBA00023136"/>
    </source>
</evidence>
<keyword evidence="6" id="KW-0564">Palmitate</keyword>
<keyword evidence="5" id="KW-0472">Membrane</keyword>
<reference evidence="11" key="1">
    <citation type="submission" date="2022-08" db="EMBL/GenBank/DDBJ databases">
        <title>Alicyclobacillus fastidiosus DSM 17978, complete genome.</title>
        <authorList>
            <person name="Wang Q."/>
            <person name="Cai R."/>
            <person name="Wang Z."/>
        </authorList>
    </citation>
    <scope>NUCLEOTIDE SEQUENCE</scope>
    <source>
        <strain evidence="11">DSM 17978</strain>
    </source>
</reference>
<dbReference type="Pfam" id="PF05504">
    <property type="entry name" value="Spore_GerAC"/>
    <property type="match status" value="1"/>
</dbReference>
<evidence type="ECO:0000256" key="3">
    <source>
        <dbReference type="ARBA" id="ARBA00022544"/>
    </source>
</evidence>
<keyword evidence="4 8" id="KW-0732">Signal</keyword>
<keyword evidence="12" id="KW-1185">Reference proteome</keyword>
<keyword evidence="3" id="KW-0309">Germination</keyword>
<dbReference type="Gene3D" id="3.30.300.210">
    <property type="entry name" value="Nutrient germinant receptor protein C, domain 3"/>
    <property type="match status" value="1"/>
</dbReference>
<evidence type="ECO:0000256" key="7">
    <source>
        <dbReference type="ARBA" id="ARBA00023288"/>
    </source>
</evidence>
<comment type="subcellular location">
    <subcellularLocation>
        <location evidence="1">Membrane</location>
        <topology evidence="1">Lipid-anchor</topology>
    </subcellularLocation>
</comment>
<dbReference type="PANTHER" id="PTHR35789:SF1">
    <property type="entry name" value="SPORE GERMINATION PROTEIN B3"/>
    <property type="match status" value="1"/>
</dbReference>
<name>A0ABY6ZB22_9BACL</name>
<sequence>MKRQRTLGFILTMSLVFATGCWDGTELNDLAIVSGFGMDIKDDGTYLLSAQIVIPGKTQSSQQGGGGGDNNAYFTKTATGKDVLDASQNIQSKLSRKVFPGHREDIFIGEELAKHGVSKVMDEYSRNPDVRLREDVFVVKGGTAEDVLKVPQPLEKVPAMAALKLHQQIAGLGDVAMAEFLMDASTEGNSPSLPVMEIISSPQTDQGQGSATNETNFAYAGRAVFNKDLKLVGYLDTGEAKYAFWVKGELKFLTITGIIPQGGGTVSLDLTKLGRHIQPLLIQGNRIKFYVTLTGQGMIRENNTNLDLAETKNLDLIENEFDKKYEQEVQQVITKVQQEYKADIFGFGEAIHRKYPSQWRSLKKNWEAEFSQADVIVKVNLNVKSVGLTGPSLQLKENQIKK</sequence>
<evidence type="ECO:0000256" key="4">
    <source>
        <dbReference type="ARBA" id="ARBA00022729"/>
    </source>
</evidence>
<dbReference type="Pfam" id="PF25198">
    <property type="entry name" value="Spore_GerAC_N"/>
    <property type="match status" value="1"/>
</dbReference>
<dbReference type="PANTHER" id="PTHR35789">
    <property type="entry name" value="SPORE GERMINATION PROTEIN B3"/>
    <property type="match status" value="1"/>
</dbReference>
<accession>A0ABY6ZB22</accession>
<evidence type="ECO:0000259" key="10">
    <source>
        <dbReference type="Pfam" id="PF25198"/>
    </source>
</evidence>
<dbReference type="Gene3D" id="6.20.190.10">
    <property type="entry name" value="Nutrient germinant receptor protein C, domain 1"/>
    <property type="match status" value="1"/>
</dbReference>
<dbReference type="InterPro" id="IPR046953">
    <property type="entry name" value="Spore_GerAC-like_C"/>
</dbReference>
<feature type="signal peptide" evidence="8">
    <location>
        <begin position="1"/>
        <end position="18"/>
    </location>
</feature>
<evidence type="ECO:0000256" key="2">
    <source>
        <dbReference type="ARBA" id="ARBA00007886"/>
    </source>
</evidence>
<evidence type="ECO:0000256" key="8">
    <source>
        <dbReference type="SAM" id="SignalP"/>
    </source>
</evidence>
<dbReference type="NCBIfam" id="TIGR02887">
    <property type="entry name" value="spore_ger_x_C"/>
    <property type="match status" value="1"/>
</dbReference>
<organism evidence="11 12">
    <name type="scientific">Alicyclobacillus fastidiosus</name>
    <dbReference type="NCBI Taxonomy" id="392011"/>
    <lineage>
        <taxon>Bacteria</taxon>
        <taxon>Bacillati</taxon>
        <taxon>Bacillota</taxon>
        <taxon>Bacilli</taxon>
        <taxon>Bacillales</taxon>
        <taxon>Alicyclobacillaceae</taxon>
        <taxon>Alicyclobacillus</taxon>
    </lineage>
</organism>
<dbReference type="PROSITE" id="PS51257">
    <property type="entry name" value="PROKAR_LIPOPROTEIN"/>
    <property type="match status" value="1"/>
</dbReference>
<dbReference type="InterPro" id="IPR057336">
    <property type="entry name" value="GerAC_N"/>
</dbReference>
<dbReference type="EMBL" id="CP104067">
    <property type="protein sequence ID" value="WAH40066.1"/>
    <property type="molecule type" value="Genomic_DNA"/>
</dbReference>
<evidence type="ECO:0000313" key="12">
    <source>
        <dbReference type="Proteomes" id="UP001164761"/>
    </source>
</evidence>
<keyword evidence="7" id="KW-0449">Lipoprotein</keyword>
<gene>
    <name evidence="11" type="ORF">NZD89_16910</name>
</gene>
<dbReference type="Proteomes" id="UP001164761">
    <property type="component" value="Chromosome"/>
</dbReference>
<proteinExistence type="inferred from homology"/>
<dbReference type="RefSeq" id="WP_268003964.1">
    <property type="nucleotide sequence ID" value="NZ_CP104067.1"/>
</dbReference>
<comment type="similarity">
    <text evidence="2">Belongs to the GerABKC lipoprotein family.</text>
</comment>
<evidence type="ECO:0000256" key="1">
    <source>
        <dbReference type="ARBA" id="ARBA00004635"/>
    </source>
</evidence>
<feature type="chain" id="PRO_5046998192" evidence="8">
    <location>
        <begin position="19"/>
        <end position="402"/>
    </location>
</feature>
<dbReference type="InterPro" id="IPR008844">
    <property type="entry name" value="Spore_GerAC-like"/>
</dbReference>
<evidence type="ECO:0000259" key="9">
    <source>
        <dbReference type="Pfam" id="PF05504"/>
    </source>
</evidence>
<dbReference type="InterPro" id="IPR038501">
    <property type="entry name" value="Spore_GerAC_C_sf"/>
</dbReference>
<evidence type="ECO:0000256" key="6">
    <source>
        <dbReference type="ARBA" id="ARBA00023139"/>
    </source>
</evidence>
<evidence type="ECO:0000313" key="11">
    <source>
        <dbReference type="EMBL" id="WAH40066.1"/>
    </source>
</evidence>
<protein>
    <submittedName>
        <fullName evidence="11">Ger(X)C family spore germination protein</fullName>
    </submittedName>
</protein>